<organism evidence="1 2">
    <name type="scientific">Frigoriglobus tundricola</name>
    <dbReference type="NCBI Taxonomy" id="2774151"/>
    <lineage>
        <taxon>Bacteria</taxon>
        <taxon>Pseudomonadati</taxon>
        <taxon>Planctomycetota</taxon>
        <taxon>Planctomycetia</taxon>
        <taxon>Gemmatales</taxon>
        <taxon>Gemmataceae</taxon>
        <taxon>Frigoriglobus</taxon>
    </lineage>
</organism>
<dbReference type="Proteomes" id="UP000503447">
    <property type="component" value="Chromosome"/>
</dbReference>
<proteinExistence type="predicted"/>
<evidence type="ECO:0000313" key="1">
    <source>
        <dbReference type="EMBL" id="QJW99415.1"/>
    </source>
</evidence>
<accession>A0A6M5YZN6</accession>
<evidence type="ECO:0000313" key="2">
    <source>
        <dbReference type="Proteomes" id="UP000503447"/>
    </source>
</evidence>
<reference evidence="2" key="1">
    <citation type="submission" date="2020-05" db="EMBL/GenBank/DDBJ databases">
        <title>Frigoriglobus tundricola gen. nov., sp. nov., a psychrotolerant cellulolytic planctomycete of the family Gemmataceae with two divergent copies of 16S rRNA gene.</title>
        <authorList>
            <person name="Kulichevskaya I.S."/>
            <person name="Ivanova A.A."/>
            <person name="Naumoff D.G."/>
            <person name="Beletsky A.V."/>
            <person name="Rijpstra W.I.C."/>
            <person name="Sinninghe Damste J.S."/>
            <person name="Mardanov A.V."/>
            <person name="Ravin N.V."/>
            <person name="Dedysh S.N."/>
        </authorList>
    </citation>
    <scope>NUCLEOTIDE SEQUENCE [LARGE SCALE GENOMIC DNA]</scope>
    <source>
        <strain evidence="2">PL17</strain>
    </source>
</reference>
<gene>
    <name evidence="1" type="ORF">FTUN_7027</name>
</gene>
<dbReference type="KEGG" id="ftj:FTUN_7027"/>
<dbReference type="EMBL" id="CP053452">
    <property type="protein sequence ID" value="QJW99415.1"/>
    <property type="molecule type" value="Genomic_DNA"/>
</dbReference>
<keyword evidence="2" id="KW-1185">Reference proteome</keyword>
<protein>
    <submittedName>
        <fullName evidence="1">Uncharacterized protein</fullName>
    </submittedName>
</protein>
<name>A0A6M5YZN6_9BACT</name>
<dbReference type="RefSeq" id="WP_171474389.1">
    <property type="nucleotide sequence ID" value="NZ_CP053452.2"/>
</dbReference>
<dbReference type="AlphaFoldDB" id="A0A6M5YZN6"/>
<sequence length="166" mass="17066">MRFLRQMFGPSPTPLRARLTLEALDGRLPPSTITGTGTDPLDSSALVIPVSAASTTTTSSTPSTSATPTNAAVTQPQIINFTWSEGTGGIVTFTGQVIDPAPGGLTVSFGGDPESLQGVKTTTDANGNFSKTLIMKTNGTDNGTATAQTTDKQGLQSNIAMTYVIV</sequence>